<dbReference type="PANTHER" id="PTHR36510:SF1">
    <property type="entry name" value="GLUTAMATE--CYSTEINE LIGASE 2-RELATED"/>
    <property type="match status" value="1"/>
</dbReference>
<reference evidence="2 3" key="1">
    <citation type="submission" date="2018-04" db="EMBL/GenBank/DDBJ databases">
        <authorList>
            <person name="Go L.Y."/>
            <person name="Mitchell J.A."/>
        </authorList>
    </citation>
    <scope>NUCLEOTIDE SEQUENCE [LARGE SCALE GENOMIC DNA]</scope>
    <source>
        <strain evidence="2">ULC066bin1</strain>
    </source>
</reference>
<evidence type="ECO:0000256" key="1">
    <source>
        <dbReference type="ARBA" id="ARBA00048819"/>
    </source>
</evidence>
<keyword evidence="2" id="KW-0436">Ligase</keyword>
<proteinExistence type="predicted"/>
<dbReference type="GO" id="GO:0004357">
    <property type="term" value="F:glutamate-cysteine ligase activity"/>
    <property type="evidence" value="ECO:0007669"/>
    <property type="project" value="UniProtKB-EC"/>
</dbReference>
<dbReference type="InterPro" id="IPR006336">
    <property type="entry name" value="GCS2"/>
</dbReference>
<name>A0A2W4XXP2_9CYAN</name>
<organism evidence="2 3">
    <name type="scientific">Pseudanabaena frigida</name>
    <dbReference type="NCBI Taxonomy" id="945775"/>
    <lineage>
        <taxon>Bacteria</taxon>
        <taxon>Bacillati</taxon>
        <taxon>Cyanobacteriota</taxon>
        <taxon>Cyanophyceae</taxon>
        <taxon>Pseudanabaenales</taxon>
        <taxon>Pseudanabaenaceae</taxon>
        <taxon>Pseudanabaena</taxon>
    </lineage>
</organism>
<dbReference type="InterPro" id="IPR011792">
    <property type="entry name" value="GshA_cyano"/>
</dbReference>
<dbReference type="GO" id="GO:0042398">
    <property type="term" value="P:modified amino acid biosynthetic process"/>
    <property type="evidence" value="ECO:0007669"/>
    <property type="project" value="InterPro"/>
</dbReference>
<reference evidence="2 3" key="2">
    <citation type="submission" date="2018-06" db="EMBL/GenBank/DDBJ databases">
        <title>Metagenomic assembly of (sub)arctic Cyanobacteria and their associated microbiome from non-axenic cultures.</title>
        <authorList>
            <person name="Baurain D."/>
        </authorList>
    </citation>
    <scope>NUCLEOTIDE SEQUENCE [LARGE SCALE GENOMIC DNA]</scope>
    <source>
        <strain evidence="2">ULC066bin1</strain>
    </source>
</reference>
<dbReference type="SUPFAM" id="SSF55931">
    <property type="entry name" value="Glutamine synthetase/guanido kinase"/>
    <property type="match status" value="1"/>
</dbReference>
<dbReference type="EMBL" id="QBML01000015">
    <property type="protein sequence ID" value="PZO40021.1"/>
    <property type="molecule type" value="Genomic_DNA"/>
</dbReference>
<sequence length="381" mass="42751">MLLSKGFEVEIYTSTPSGDVVGFSDRIVANLNGFVREPDSRNVEYITPPFHKYEPLLMALVEPRQKLRSYLRSLGDYTLMPGSTLALGGVDHFYRSDPQNPYHTYIEQTYGTDVVTASIHINVGIPDLELLIAACRLIRLEAPLYLALSAASPFLDGKATGFHSSRWQMFPKTPKLVPLFSSHRHFVEWTEQQLQLGTMQNVRHLWSSVRPNGDNRPYNLNRLELRISDLVIDPVALLAIAALLEMRLNQFLEAGIGSSLDPLATNATKFTPDELANIADRNEIAAATSSLDAVLTHWQTGEQVTAREWISNQYEELRSRAKDNGVWCFLSPLKKILEQGNEAQRWLAAYHNGISPRQIMTDAIASAEQMDKELAEALLLS</sequence>
<evidence type="ECO:0000313" key="3">
    <source>
        <dbReference type="Proteomes" id="UP000249467"/>
    </source>
</evidence>
<gene>
    <name evidence="2" type="primary">gshA</name>
    <name evidence="2" type="ORF">DCF19_12585</name>
</gene>
<protein>
    <submittedName>
        <fullName evidence="2">Putative glutamate--cysteine ligase</fullName>
    </submittedName>
</protein>
<dbReference type="InterPro" id="IPR050141">
    <property type="entry name" value="GCL_type2/YbdK_subfam"/>
</dbReference>
<dbReference type="AlphaFoldDB" id="A0A2W4XXP2"/>
<dbReference type="InterPro" id="IPR014746">
    <property type="entry name" value="Gln_synth/guanido_kin_cat_dom"/>
</dbReference>
<dbReference type="Proteomes" id="UP000249467">
    <property type="component" value="Unassembled WGS sequence"/>
</dbReference>
<dbReference type="NCBIfam" id="TIGR02048">
    <property type="entry name" value="gshA_cyano"/>
    <property type="match status" value="1"/>
</dbReference>
<accession>A0A2W4XXP2</accession>
<dbReference type="Gene3D" id="3.30.590.20">
    <property type="match status" value="1"/>
</dbReference>
<evidence type="ECO:0000313" key="2">
    <source>
        <dbReference type="EMBL" id="PZO40021.1"/>
    </source>
</evidence>
<dbReference type="PANTHER" id="PTHR36510">
    <property type="entry name" value="GLUTAMATE--CYSTEINE LIGASE 2-RELATED"/>
    <property type="match status" value="1"/>
</dbReference>
<comment type="catalytic activity">
    <reaction evidence="1">
        <text>L-cysteine + L-glutamate + ATP = gamma-L-glutamyl-L-cysteine + ADP + phosphate + H(+)</text>
        <dbReference type="Rhea" id="RHEA:13285"/>
        <dbReference type="ChEBI" id="CHEBI:15378"/>
        <dbReference type="ChEBI" id="CHEBI:29985"/>
        <dbReference type="ChEBI" id="CHEBI:30616"/>
        <dbReference type="ChEBI" id="CHEBI:35235"/>
        <dbReference type="ChEBI" id="CHEBI:43474"/>
        <dbReference type="ChEBI" id="CHEBI:58173"/>
        <dbReference type="ChEBI" id="CHEBI:456216"/>
        <dbReference type="EC" id="6.3.2.2"/>
    </reaction>
</comment>
<dbReference type="Pfam" id="PF04107">
    <property type="entry name" value="GCS2"/>
    <property type="match status" value="1"/>
</dbReference>
<comment type="caution">
    <text evidence="2">The sequence shown here is derived from an EMBL/GenBank/DDBJ whole genome shotgun (WGS) entry which is preliminary data.</text>
</comment>